<evidence type="ECO:0000259" key="2">
    <source>
        <dbReference type="Pfam" id="PF01740"/>
    </source>
</evidence>
<reference evidence="3" key="1">
    <citation type="submission" date="2022-01" db="EMBL/GenBank/DDBJ databases">
        <title>Novel species in genus Dyadobacter.</title>
        <authorList>
            <person name="Ma C."/>
        </authorList>
    </citation>
    <scope>NUCLEOTIDE SEQUENCE</scope>
    <source>
        <strain evidence="3">CY357</strain>
    </source>
</reference>
<accession>A0A9X1QCY8</accession>
<dbReference type="Gene3D" id="3.30.750.24">
    <property type="entry name" value="STAS domain"/>
    <property type="match status" value="1"/>
</dbReference>
<feature type="region of interest" description="Disordered" evidence="1">
    <location>
        <begin position="120"/>
        <end position="140"/>
    </location>
</feature>
<proteinExistence type="predicted"/>
<protein>
    <submittedName>
        <fullName evidence="3">STAS domain-containing protein</fullName>
    </submittedName>
</protein>
<feature type="compositionally biased region" description="Acidic residues" evidence="1">
    <location>
        <begin position="124"/>
        <end position="133"/>
    </location>
</feature>
<dbReference type="InterPro" id="IPR002645">
    <property type="entry name" value="STAS_dom"/>
</dbReference>
<organism evidence="3 4">
    <name type="scientific">Dyadobacter chenhuakuii</name>
    <dbReference type="NCBI Taxonomy" id="2909339"/>
    <lineage>
        <taxon>Bacteria</taxon>
        <taxon>Pseudomonadati</taxon>
        <taxon>Bacteroidota</taxon>
        <taxon>Cytophagia</taxon>
        <taxon>Cytophagales</taxon>
        <taxon>Spirosomataceae</taxon>
        <taxon>Dyadobacter</taxon>
    </lineage>
</organism>
<evidence type="ECO:0000256" key="1">
    <source>
        <dbReference type="SAM" id="MobiDB-lite"/>
    </source>
</evidence>
<evidence type="ECO:0000313" key="3">
    <source>
        <dbReference type="EMBL" id="MCF2498137.1"/>
    </source>
</evidence>
<dbReference type="InterPro" id="IPR036513">
    <property type="entry name" value="STAS_dom_sf"/>
</dbReference>
<sequence>MNYKLEKKEQFVYIELEEPAFAGDVPAAFEETAREIFREGYHNLIVNMQPVKSVDAAGTAILKKINWLCANDLGLLVIVTRDDDFMDLLEDLKIPDMEVLPSKEEAIDAVFMHSLENEFGAGDDGYDDEDYDNVSESKEP</sequence>
<dbReference type="Pfam" id="PF01740">
    <property type="entry name" value="STAS"/>
    <property type="match status" value="1"/>
</dbReference>
<dbReference type="EMBL" id="JAKFFV010000004">
    <property type="protein sequence ID" value="MCF2498137.1"/>
    <property type="molecule type" value="Genomic_DNA"/>
</dbReference>
<dbReference type="AlphaFoldDB" id="A0A9X1QCY8"/>
<dbReference type="SUPFAM" id="SSF52091">
    <property type="entry name" value="SpoIIaa-like"/>
    <property type="match status" value="1"/>
</dbReference>
<comment type="caution">
    <text evidence="3">The sequence shown here is derived from an EMBL/GenBank/DDBJ whole genome shotgun (WGS) entry which is preliminary data.</text>
</comment>
<dbReference type="Proteomes" id="UP001139411">
    <property type="component" value="Unassembled WGS sequence"/>
</dbReference>
<name>A0A9X1QCY8_9BACT</name>
<gene>
    <name evidence="3" type="ORF">L0661_07465</name>
</gene>
<evidence type="ECO:0000313" key="4">
    <source>
        <dbReference type="Proteomes" id="UP001139411"/>
    </source>
</evidence>
<feature type="domain" description="STAS" evidence="2">
    <location>
        <begin position="4"/>
        <end position="98"/>
    </location>
</feature>
<dbReference type="RefSeq" id="WP_026629865.1">
    <property type="nucleotide sequence ID" value="NZ_JAKFFV010000004.1"/>
</dbReference>